<dbReference type="InterPro" id="IPR006016">
    <property type="entry name" value="UspA"/>
</dbReference>
<evidence type="ECO:0000259" key="1">
    <source>
        <dbReference type="Pfam" id="PF00582"/>
    </source>
</evidence>
<dbReference type="EMBL" id="CP108330">
    <property type="protein sequence ID" value="WUR35969.1"/>
    <property type="molecule type" value="Genomic_DNA"/>
</dbReference>
<evidence type="ECO:0000313" key="5">
    <source>
        <dbReference type="Proteomes" id="UP001432161"/>
    </source>
</evidence>
<reference evidence="2 4" key="1">
    <citation type="submission" date="2016-10" db="EMBL/GenBank/DDBJ databases">
        <authorList>
            <person name="de Groot N.N."/>
        </authorList>
    </citation>
    <scope>NUCLEOTIDE SEQUENCE [LARGE SCALE GENOMIC DNA]</scope>
    <source>
        <strain evidence="2 4">CGMCC 4.1859</strain>
    </source>
</reference>
<dbReference type="EMBL" id="FNAX01000009">
    <property type="protein sequence ID" value="SDF54735.1"/>
    <property type="molecule type" value="Genomic_DNA"/>
</dbReference>
<accession>A0A1G7LYZ2</accession>
<keyword evidence="5" id="KW-1185">Reference proteome</keyword>
<dbReference type="Gene3D" id="3.40.50.620">
    <property type="entry name" value="HUPs"/>
    <property type="match status" value="1"/>
</dbReference>
<proteinExistence type="predicted"/>
<gene>
    <name evidence="3" type="ORF">OHN36_01645</name>
    <name evidence="2" type="ORF">SAMN05216260_1093</name>
</gene>
<dbReference type="InterPro" id="IPR014729">
    <property type="entry name" value="Rossmann-like_a/b/a_fold"/>
</dbReference>
<protein>
    <submittedName>
        <fullName evidence="2 3">Universal stress protein</fullName>
    </submittedName>
</protein>
<dbReference type="Proteomes" id="UP000198614">
    <property type="component" value="Unassembled WGS sequence"/>
</dbReference>
<name>A0A1G7LYZ2_9ACTN</name>
<dbReference type="CDD" id="cd00293">
    <property type="entry name" value="USP-like"/>
    <property type="match status" value="1"/>
</dbReference>
<feature type="domain" description="UspA" evidence="1">
    <location>
        <begin position="11"/>
        <end position="151"/>
    </location>
</feature>
<dbReference type="Proteomes" id="UP001432161">
    <property type="component" value="Chromosome"/>
</dbReference>
<dbReference type="Pfam" id="PF00582">
    <property type="entry name" value="Usp"/>
    <property type="match status" value="1"/>
</dbReference>
<sequence length="189" mass="20214">MSEADGVGPARVVVGASDSLSSRTALYRAAEEARRRGAELWAVLAWEAPGGDLSAHRPAGVEPLLDELRRTARRTLLTVLHETFGTAGPGVPLRAVLGRGPAGRALVQIADRAGDLLVVGAGRRGRLHRLVSPSVSRYCLAHAACPVLAVPPSPLEADWKAAHRRNALRLPLDTRHFTEETRATVPPER</sequence>
<organism evidence="2 4">
    <name type="scientific">Streptomyces griseoaurantiacus</name>
    <dbReference type="NCBI Taxonomy" id="68213"/>
    <lineage>
        <taxon>Bacteria</taxon>
        <taxon>Bacillati</taxon>
        <taxon>Actinomycetota</taxon>
        <taxon>Actinomycetes</taxon>
        <taxon>Kitasatosporales</taxon>
        <taxon>Streptomycetaceae</taxon>
        <taxon>Streptomyces</taxon>
        <taxon>Streptomyces aurantiacus group</taxon>
    </lineage>
</organism>
<evidence type="ECO:0000313" key="4">
    <source>
        <dbReference type="Proteomes" id="UP000198614"/>
    </source>
</evidence>
<evidence type="ECO:0000313" key="3">
    <source>
        <dbReference type="EMBL" id="WUR35969.1"/>
    </source>
</evidence>
<dbReference type="OrthoDB" id="3472822at2"/>
<evidence type="ECO:0000313" key="2">
    <source>
        <dbReference type="EMBL" id="SDF54735.1"/>
    </source>
</evidence>
<dbReference type="AlphaFoldDB" id="A0A1G7LYZ2"/>
<dbReference type="SUPFAM" id="SSF52402">
    <property type="entry name" value="Adenine nucleotide alpha hydrolases-like"/>
    <property type="match status" value="1"/>
</dbReference>
<reference evidence="3" key="2">
    <citation type="submission" date="2022-10" db="EMBL/GenBank/DDBJ databases">
        <title>The complete genomes of actinobacterial strains from the NBC collection.</title>
        <authorList>
            <person name="Joergensen T.S."/>
            <person name="Alvarez Arevalo M."/>
            <person name="Sterndorff E.B."/>
            <person name="Faurdal D."/>
            <person name="Vuksanovic O."/>
            <person name="Mourched A.-S."/>
            <person name="Charusanti P."/>
            <person name="Shaw S."/>
            <person name="Blin K."/>
            <person name="Weber T."/>
        </authorList>
    </citation>
    <scope>NUCLEOTIDE SEQUENCE</scope>
    <source>
        <strain evidence="3">NBC_00489</strain>
    </source>
</reference>